<feature type="transmembrane region" description="Helical" evidence="5">
    <location>
        <begin position="13"/>
        <end position="46"/>
    </location>
</feature>
<accession>A0A0H2YRF2</accession>
<dbReference type="STRING" id="195103.CPF_0601"/>
<organism evidence="7 8">
    <name type="scientific">Clostridium perfringens (strain ATCC 13124 / DSM 756 / JCM 1290 / NCIMB 6125 / NCTC 8237 / Type A)</name>
    <dbReference type="NCBI Taxonomy" id="195103"/>
    <lineage>
        <taxon>Bacteria</taxon>
        <taxon>Bacillati</taxon>
        <taxon>Bacillota</taxon>
        <taxon>Clostridia</taxon>
        <taxon>Eubacteriales</taxon>
        <taxon>Clostridiaceae</taxon>
        <taxon>Clostridium</taxon>
    </lineage>
</organism>
<evidence type="ECO:0000313" key="8">
    <source>
        <dbReference type="Proteomes" id="UP000001823"/>
    </source>
</evidence>
<dbReference type="PaxDb" id="195103-CPF_0601"/>
<dbReference type="RefSeq" id="WP_003448723.1">
    <property type="nucleotide sequence ID" value="NC_008261.1"/>
</dbReference>
<keyword evidence="8" id="KW-1185">Reference proteome</keyword>
<feature type="transmembrane region" description="Helical" evidence="5">
    <location>
        <begin position="174"/>
        <end position="191"/>
    </location>
</feature>
<name>A0A0H2YRF2_CLOP1</name>
<evidence type="ECO:0000256" key="5">
    <source>
        <dbReference type="SAM" id="Phobius"/>
    </source>
</evidence>
<proteinExistence type="predicted"/>
<dbReference type="PANTHER" id="PTHR37422">
    <property type="entry name" value="TEICHURONIC ACID BIOSYNTHESIS PROTEIN TUAE"/>
    <property type="match status" value="1"/>
</dbReference>
<feature type="transmembrane region" description="Helical" evidence="5">
    <location>
        <begin position="84"/>
        <end position="105"/>
    </location>
</feature>
<feature type="transmembrane region" description="Helical" evidence="5">
    <location>
        <begin position="203"/>
        <end position="234"/>
    </location>
</feature>
<evidence type="ECO:0000256" key="1">
    <source>
        <dbReference type="ARBA" id="ARBA00004141"/>
    </source>
</evidence>
<evidence type="ECO:0000259" key="6">
    <source>
        <dbReference type="Pfam" id="PF04932"/>
    </source>
</evidence>
<feature type="transmembrane region" description="Helical" evidence="5">
    <location>
        <begin position="360"/>
        <end position="377"/>
    </location>
</feature>
<comment type="subcellular location">
    <subcellularLocation>
        <location evidence="1">Membrane</location>
        <topology evidence="1">Multi-pass membrane protein</topology>
    </subcellularLocation>
</comment>
<sequence length="404" mass="47636">MNLRNKSNTKYELFIYFVLFSIFIRDFKIYIPLFVLNILYVIYLIFKKEIHINLKKWNITLALFIIWTVINTIIASFIFKHPVYYSNVIKLLLNMSFLLSTYFVVDGTNMKFHKKTLVRFLEFIILINFIQIIYIYFDGKLFNDFFSGALTESSDAAYTISSYHNIIGAENKNIWATKFALIYMIYLYICAFDNFNINLIEKISFIILGIVTVVLLLSRTAQVAIIIPIVFLAFYSMRNLNYKYRIGIYAVSGILFLGALFVFFDKFFHLEFNMTDGGFTRLYIWKEFIISVFDTHFIVGNGIGYSAYFIQDILGRFESNLHNVFLNIFFELGIIGIVLYITFIIQFFKDFITRKNILKNLFMIIFPMLAIVCLQYLGYDNDLVVTLTLLIIINMIMKKDEQRI</sequence>
<evidence type="ECO:0000313" key="7">
    <source>
        <dbReference type="EMBL" id="ABG83586.1"/>
    </source>
</evidence>
<dbReference type="InterPro" id="IPR051533">
    <property type="entry name" value="WaaL-like"/>
</dbReference>
<dbReference type="InterPro" id="IPR007016">
    <property type="entry name" value="O-antigen_ligase-rel_domated"/>
</dbReference>
<dbReference type="PANTHER" id="PTHR37422:SF13">
    <property type="entry name" value="LIPOPOLYSACCHARIDE BIOSYNTHESIS PROTEIN PA4999-RELATED"/>
    <property type="match status" value="1"/>
</dbReference>
<gene>
    <name evidence="7" type="ordered locus">CPF_0601</name>
</gene>
<dbReference type="KEGG" id="cpf:CPF_0601"/>
<dbReference type="GO" id="GO:0016020">
    <property type="term" value="C:membrane"/>
    <property type="evidence" value="ECO:0007669"/>
    <property type="project" value="UniProtKB-SubCell"/>
</dbReference>
<feature type="transmembrane region" description="Helical" evidence="5">
    <location>
        <begin position="383"/>
        <end position="398"/>
    </location>
</feature>
<evidence type="ECO:0000256" key="3">
    <source>
        <dbReference type="ARBA" id="ARBA00022989"/>
    </source>
</evidence>
<reference evidence="7 8" key="1">
    <citation type="journal article" date="2006" name="Genome Res.">
        <title>Skewed genomic variability in strains of the toxigenic bacterial pathogen, Clostridium perfringens.</title>
        <authorList>
            <person name="Myers G.S."/>
            <person name="Rasko D.A."/>
            <person name="Cheung J.K."/>
            <person name="Ravel J."/>
            <person name="Seshadri R."/>
            <person name="Deboy R.T."/>
            <person name="Ren Q."/>
            <person name="Varga J."/>
            <person name="Awad M.M."/>
            <person name="Brinkac L.M."/>
            <person name="Daugherty S.C."/>
            <person name="Haft D.H."/>
            <person name="Dodson R.J."/>
            <person name="Madupu R."/>
            <person name="Nelson W.C."/>
            <person name="Rosovitz M.J."/>
            <person name="Sullivan S.A."/>
            <person name="Khouri H."/>
            <person name="Dimitrov G.I."/>
            <person name="Watkins K.L."/>
            <person name="Mulligan S."/>
            <person name="Benton J."/>
            <person name="Radune D."/>
            <person name="Fisher D.J."/>
            <person name="Atkins H.S."/>
            <person name="Hiscox T."/>
            <person name="Jost B.H."/>
            <person name="Billington S.J."/>
            <person name="Songer J.G."/>
            <person name="McClane B.A."/>
            <person name="Titball R.W."/>
            <person name="Rood J.I."/>
            <person name="Melville S.B."/>
            <person name="Paulsen I.T."/>
        </authorList>
    </citation>
    <scope>NUCLEOTIDE SEQUENCE [LARGE SCALE GENOMIC DNA]</scope>
    <source>
        <strain evidence="8">ATCC 13124 / DSM 756 / JCM 1290 / NCIMB 6125 / NCTC 8237 / S 107 / Type A</strain>
    </source>
</reference>
<keyword evidence="4 5" id="KW-0472">Membrane</keyword>
<dbReference type="GeneID" id="93003055"/>
<feature type="domain" description="O-antigen ligase-related" evidence="6">
    <location>
        <begin position="206"/>
        <end position="341"/>
    </location>
</feature>
<evidence type="ECO:0000256" key="4">
    <source>
        <dbReference type="ARBA" id="ARBA00023136"/>
    </source>
</evidence>
<feature type="transmembrane region" description="Helical" evidence="5">
    <location>
        <begin position="58"/>
        <end position="78"/>
    </location>
</feature>
<keyword evidence="3 5" id="KW-1133">Transmembrane helix</keyword>
<protein>
    <submittedName>
        <fullName evidence="7">Membrane protein</fullName>
    </submittedName>
</protein>
<evidence type="ECO:0000256" key="2">
    <source>
        <dbReference type="ARBA" id="ARBA00022692"/>
    </source>
</evidence>
<dbReference type="Pfam" id="PF04932">
    <property type="entry name" value="Wzy_C"/>
    <property type="match status" value="1"/>
</dbReference>
<feature type="transmembrane region" description="Helical" evidence="5">
    <location>
        <begin position="328"/>
        <end position="348"/>
    </location>
</feature>
<dbReference type="Proteomes" id="UP000001823">
    <property type="component" value="Chromosome"/>
</dbReference>
<keyword evidence="2 5" id="KW-0812">Transmembrane</keyword>
<feature type="transmembrane region" description="Helical" evidence="5">
    <location>
        <begin position="246"/>
        <end position="268"/>
    </location>
</feature>
<feature type="transmembrane region" description="Helical" evidence="5">
    <location>
        <begin position="288"/>
        <end position="308"/>
    </location>
</feature>
<dbReference type="HOGENOM" id="CLU_680963_0_0_9"/>
<dbReference type="AlphaFoldDB" id="A0A0H2YRF2"/>
<feature type="transmembrane region" description="Helical" evidence="5">
    <location>
        <begin position="117"/>
        <end position="137"/>
    </location>
</feature>
<dbReference type="EMBL" id="CP000246">
    <property type="protein sequence ID" value="ABG83586.1"/>
    <property type="molecule type" value="Genomic_DNA"/>
</dbReference>
<dbReference type="eggNOG" id="COG3307">
    <property type="taxonomic scope" value="Bacteria"/>
</dbReference>